<feature type="region of interest" description="Disordered" evidence="3">
    <location>
        <begin position="412"/>
        <end position="459"/>
    </location>
</feature>
<gene>
    <name evidence="7" type="primary">LOC111120923</name>
</gene>
<evidence type="ECO:0000256" key="4">
    <source>
        <dbReference type="SAM" id="Phobius"/>
    </source>
</evidence>
<keyword evidence="2" id="KW-0245">EGF-like domain</keyword>
<dbReference type="Proteomes" id="UP000694844">
    <property type="component" value="Chromosome 1"/>
</dbReference>
<evidence type="ECO:0000256" key="3">
    <source>
        <dbReference type="SAM" id="MobiDB-lite"/>
    </source>
</evidence>
<feature type="compositionally biased region" description="Low complexity" evidence="3">
    <location>
        <begin position="325"/>
        <end position="353"/>
    </location>
</feature>
<protein>
    <submittedName>
        <fullName evidence="7">Uncharacterized protein LOC111120923</fullName>
    </submittedName>
</protein>
<keyword evidence="4" id="KW-0812">Transmembrane</keyword>
<dbReference type="PROSITE" id="PS00022">
    <property type="entry name" value="EGF_1"/>
    <property type="match status" value="1"/>
</dbReference>
<keyword evidence="4" id="KW-0472">Membrane</keyword>
<feature type="disulfide bond" evidence="2">
    <location>
        <begin position="136"/>
        <end position="145"/>
    </location>
</feature>
<evidence type="ECO:0000256" key="2">
    <source>
        <dbReference type="PROSITE-ProRule" id="PRU00076"/>
    </source>
</evidence>
<evidence type="ECO:0000259" key="5">
    <source>
        <dbReference type="PROSITE" id="PS50026"/>
    </source>
</evidence>
<dbReference type="KEGG" id="cvn:111120923"/>
<dbReference type="OrthoDB" id="18487at2759"/>
<feature type="disulfide bond" evidence="2">
    <location>
        <begin position="119"/>
        <end position="129"/>
    </location>
</feature>
<dbReference type="GeneID" id="111120923"/>
<sequence length="565" mass="61975">MSQTVYDQLDPLSRSHQLCLCDQNKVSCSYQYQGCTTKNKGKEYLCGLHTEPKIRRDVQRVPIFKNDDEEINVISDTGNYNLIKLHLDTALGQCQEYILLNSTLQDENRAVTTIIINLCPNNCSNRGVCSAGNCTCDPGFGGSDCSFDVLSPPTITGILNSGICDKSEDACDEITLFGYYFLENMGTTCYVTRNEINGSRSVLSTTSYNVRLAERTLFEGYCSLQYGLESSWITKFQFSLSNDGNHYSENYYVYVYNSKCQTFHNDSGDIYFTIQNGYCFIGGSCVFSGNVKTNASCWQCIPETDIYDWTWDCNITGTSDTSSITTASLPVNTSTEKSTSSMSTPSSTVSMSSDGITFHSSPITVPPTQSKQPGSSVTQSTATRSSVTPTGATETKEAYVTPNDFISSTIPSTSKSLTSASVPPTKSITLSKSSTPSTSQAGSTLGESESDITEPPTTTEEEIMSEIIGLIIAVTIFVFAIIATAVFIIKKWIKRKQKGKFYVTSNAENEGCNIPDTNRYICTKGNFCPENLYFVPSSDKFSRPPSAASTRPMPPTNDLIRIYDQ</sequence>
<dbReference type="RefSeq" id="XP_022317686.1">
    <property type="nucleotide sequence ID" value="XM_022461978.1"/>
</dbReference>
<dbReference type="InterPro" id="IPR000742">
    <property type="entry name" value="EGF"/>
</dbReference>
<comment type="caution">
    <text evidence="2">Lacks conserved residue(s) required for the propagation of feature annotation.</text>
</comment>
<dbReference type="PROSITE" id="PS50026">
    <property type="entry name" value="EGF_3"/>
    <property type="match status" value="1"/>
</dbReference>
<organism evidence="6 7">
    <name type="scientific">Crassostrea virginica</name>
    <name type="common">Eastern oyster</name>
    <dbReference type="NCBI Taxonomy" id="6565"/>
    <lineage>
        <taxon>Eukaryota</taxon>
        <taxon>Metazoa</taxon>
        <taxon>Spiralia</taxon>
        <taxon>Lophotrochozoa</taxon>
        <taxon>Mollusca</taxon>
        <taxon>Bivalvia</taxon>
        <taxon>Autobranchia</taxon>
        <taxon>Pteriomorphia</taxon>
        <taxon>Ostreida</taxon>
        <taxon>Ostreoidea</taxon>
        <taxon>Ostreidae</taxon>
        <taxon>Crassostrea</taxon>
    </lineage>
</organism>
<keyword evidence="2" id="KW-1015">Disulfide bond</keyword>
<proteinExistence type="predicted"/>
<reference evidence="6" key="1">
    <citation type="submission" date="2024-06" db="UniProtKB">
        <authorList>
            <consortium name="RefSeq"/>
        </authorList>
    </citation>
    <scope>NUCLEOTIDE SEQUENCE [LARGE SCALE GENOMIC DNA]</scope>
</reference>
<evidence type="ECO:0000313" key="6">
    <source>
        <dbReference type="Proteomes" id="UP000694844"/>
    </source>
</evidence>
<keyword evidence="1" id="KW-0325">Glycoprotein</keyword>
<evidence type="ECO:0000313" key="7">
    <source>
        <dbReference type="RefSeq" id="XP_022317686.1"/>
    </source>
</evidence>
<keyword evidence="6" id="KW-1185">Reference proteome</keyword>
<feature type="compositionally biased region" description="Polar residues" evidence="3">
    <location>
        <begin position="354"/>
        <end position="393"/>
    </location>
</feature>
<accession>A0A8B8CTC7</accession>
<keyword evidence="4" id="KW-1133">Transmembrane helix</keyword>
<dbReference type="FunFam" id="2.10.25.10:FF:000001">
    <property type="entry name" value="Tenascin C"/>
    <property type="match status" value="1"/>
</dbReference>
<dbReference type="PROSITE" id="PS01186">
    <property type="entry name" value="EGF_2"/>
    <property type="match status" value="1"/>
</dbReference>
<evidence type="ECO:0000256" key="1">
    <source>
        <dbReference type="ARBA" id="ARBA00023180"/>
    </source>
</evidence>
<dbReference type="Gene3D" id="2.60.120.260">
    <property type="entry name" value="Galactose-binding domain-like"/>
    <property type="match status" value="1"/>
</dbReference>
<feature type="domain" description="EGF-like" evidence="5">
    <location>
        <begin position="115"/>
        <end position="146"/>
    </location>
</feature>
<dbReference type="Pfam" id="PF23106">
    <property type="entry name" value="EGF_Teneurin"/>
    <property type="match status" value="1"/>
</dbReference>
<feature type="transmembrane region" description="Helical" evidence="4">
    <location>
        <begin position="467"/>
        <end position="489"/>
    </location>
</feature>
<feature type="region of interest" description="Disordered" evidence="3">
    <location>
        <begin position="325"/>
        <end position="399"/>
    </location>
</feature>
<reference evidence="7" key="2">
    <citation type="submission" date="2025-08" db="UniProtKB">
        <authorList>
            <consortium name="RefSeq"/>
        </authorList>
    </citation>
    <scope>IDENTIFICATION</scope>
    <source>
        <tissue evidence="7">Whole sample</tissue>
    </source>
</reference>
<feature type="compositionally biased region" description="Polar residues" evidence="3">
    <location>
        <begin position="412"/>
        <end position="446"/>
    </location>
</feature>
<name>A0A8B8CTC7_CRAVI</name>
<dbReference type="AlphaFoldDB" id="A0A8B8CTC7"/>